<feature type="domain" description="Spi protease inhibitor" evidence="7">
    <location>
        <begin position="63"/>
        <end position="109"/>
    </location>
</feature>
<evidence type="ECO:0000256" key="6">
    <source>
        <dbReference type="SAM" id="SignalP"/>
    </source>
</evidence>
<keyword evidence="9" id="KW-1185">Reference proteome</keyword>
<dbReference type="Pfam" id="PF01640">
    <property type="entry name" value="Peptidase_C10"/>
    <property type="match status" value="1"/>
</dbReference>
<sequence>MKRFSLFVFSVLALQGVQAADRTQGQLVSIAGNVLESKLNMAITPTRGGDNIRMLYDDSTISIAGYQKGGFVVLAKDDAFSPVLGYSSSAFDADSNNPGFQLWLKAAAHALSTRATSLQPSKPDGIPAEVASYVATKWNQGAPYNNLCPSYTSNGATKHYPTGCVATAMAQAMFYYKHPEKGVGKHTYRFDPGSGVEETVSVQLDNYPLDWSHMIPIYKSDYTEEQAKAVAELMMVCGASVDMQYTASGSGTQMTPAVSALRNNFSFDAGLPLHSLMFESSDEFYPALYRSIAAKIPVVFAGASDQGGHCFILDGYDEDGLFSVNWGWGGQDDGMFNIQTLNGYVQQQQFIPVTNKGVYPHYSSRFAINEGAVDFSMVDATHIKASTTNRPINVDGDAYQGSLYVVARNLATGECKDIAKLAINTVPAYYFATDGNIVKPYITIAKKLSDGDYRLFFASKSDKETEFSPFRTVDNSPNSALMTIKDGGIISLVMDDAAGWMATTTAIVPVISVPVSKNAAKTFNINGQQVDSSYHGIVIKDGKKVMQ</sequence>
<feature type="signal peptide" evidence="6">
    <location>
        <begin position="1"/>
        <end position="19"/>
    </location>
</feature>
<evidence type="ECO:0000259" key="7">
    <source>
        <dbReference type="Pfam" id="PF13734"/>
    </source>
</evidence>
<dbReference type="InterPro" id="IPR044934">
    <property type="entry name" value="Streptopain_sf"/>
</dbReference>
<organism evidence="8 9">
    <name type="scientific">Segatella sinensis</name>
    <dbReference type="NCBI Taxonomy" id="3085167"/>
    <lineage>
        <taxon>Bacteria</taxon>
        <taxon>Pseudomonadati</taxon>
        <taxon>Bacteroidota</taxon>
        <taxon>Bacteroidia</taxon>
        <taxon>Bacteroidales</taxon>
        <taxon>Prevotellaceae</taxon>
        <taxon>Segatella</taxon>
    </lineage>
</organism>
<dbReference type="RefSeq" id="WP_349225305.1">
    <property type="nucleotide sequence ID" value="NZ_JBBNFG020000001.1"/>
</dbReference>
<accession>A0ABV1FUA1</accession>
<dbReference type="Proteomes" id="UP001465717">
    <property type="component" value="Unassembled WGS sequence"/>
</dbReference>
<dbReference type="InterPro" id="IPR038765">
    <property type="entry name" value="Papain-like_cys_pep_sf"/>
</dbReference>
<protein>
    <submittedName>
        <fullName evidence="8">C10 family peptidase</fullName>
    </submittedName>
</protein>
<keyword evidence="3 6" id="KW-0732">Signal</keyword>
<keyword evidence="2" id="KW-0645">Protease</keyword>
<dbReference type="EMBL" id="JBBNGE010000001">
    <property type="protein sequence ID" value="MEQ2506730.1"/>
    <property type="molecule type" value="Genomic_DNA"/>
</dbReference>
<dbReference type="InterPro" id="IPR025896">
    <property type="entry name" value="Spi_Prtas-inh"/>
</dbReference>
<dbReference type="InterPro" id="IPR000200">
    <property type="entry name" value="Peptidase_C10"/>
</dbReference>
<evidence type="ECO:0000313" key="8">
    <source>
        <dbReference type="EMBL" id="MEQ2506730.1"/>
    </source>
</evidence>
<keyword evidence="5" id="KW-0788">Thiol protease</keyword>
<comment type="caution">
    <text evidence="8">The sequence shown here is derived from an EMBL/GenBank/DDBJ whole genome shotgun (WGS) entry which is preliminary data.</text>
</comment>
<evidence type="ECO:0000256" key="3">
    <source>
        <dbReference type="ARBA" id="ARBA00022729"/>
    </source>
</evidence>
<dbReference type="SUPFAM" id="SSF54001">
    <property type="entry name" value="Cysteine proteinases"/>
    <property type="match status" value="1"/>
</dbReference>
<keyword evidence="4" id="KW-0378">Hydrolase</keyword>
<dbReference type="Gene3D" id="3.30.910.30">
    <property type="entry name" value="Peptidase C10 family"/>
    <property type="match status" value="1"/>
</dbReference>
<evidence type="ECO:0000256" key="5">
    <source>
        <dbReference type="ARBA" id="ARBA00022807"/>
    </source>
</evidence>
<evidence type="ECO:0000256" key="4">
    <source>
        <dbReference type="ARBA" id="ARBA00022801"/>
    </source>
</evidence>
<feature type="chain" id="PRO_5046986234" evidence="6">
    <location>
        <begin position="20"/>
        <end position="547"/>
    </location>
</feature>
<dbReference type="PRINTS" id="PR00797">
    <property type="entry name" value="STREPTOPAIN"/>
</dbReference>
<evidence type="ECO:0000313" key="9">
    <source>
        <dbReference type="Proteomes" id="UP001465717"/>
    </source>
</evidence>
<dbReference type="Pfam" id="PF13734">
    <property type="entry name" value="Inhibitor_I69"/>
    <property type="match status" value="1"/>
</dbReference>
<name>A0ABV1FUA1_9BACT</name>
<evidence type="ECO:0000256" key="2">
    <source>
        <dbReference type="ARBA" id="ARBA00022670"/>
    </source>
</evidence>
<reference evidence="8 9" key="1">
    <citation type="submission" date="2024-04" db="EMBL/GenBank/DDBJ databases">
        <title>Human intestinal bacterial collection.</title>
        <authorList>
            <person name="Pauvert C."/>
            <person name="Hitch T.C.A."/>
            <person name="Clavel T."/>
        </authorList>
    </citation>
    <scope>NUCLEOTIDE SEQUENCE [LARGE SCALE GENOMIC DNA]</scope>
    <source>
        <strain evidence="8 9">CLA-AA-H174</strain>
    </source>
</reference>
<gene>
    <name evidence="8" type="ORF">AAAT87_00330</name>
</gene>
<comment type="similarity">
    <text evidence="1">Belongs to the peptidase C10 family.</text>
</comment>
<dbReference type="Gene3D" id="3.90.70.50">
    <property type="entry name" value="Peptidase C10, streptopain"/>
    <property type="match status" value="1"/>
</dbReference>
<proteinExistence type="inferred from homology"/>
<evidence type="ECO:0000256" key="1">
    <source>
        <dbReference type="ARBA" id="ARBA00009693"/>
    </source>
</evidence>